<dbReference type="Gene3D" id="3.60.15.10">
    <property type="entry name" value="Ribonuclease Z/Hydroxyacylglutathione hydrolase-like"/>
    <property type="match status" value="1"/>
</dbReference>
<keyword evidence="2" id="KW-0378">Hydrolase</keyword>
<dbReference type="Proteomes" id="UP000316649">
    <property type="component" value="Unassembled WGS sequence"/>
</dbReference>
<evidence type="ECO:0000313" key="2">
    <source>
        <dbReference type="EMBL" id="TVO77870.1"/>
    </source>
</evidence>
<organism evidence="2 3">
    <name type="scientific">Sedimenticola selenatireducens</name>
    <dbReference type="NCBI Taxonomy" id="191960"/>
    <lineage>
        <taxon>Bacteria</taxon>
        <taxon>Pseudomonadati</taxon>
        <taxon>Pseudomonadota</taxon>
        <taxon>Gammaproteobacteria</taxon>
        <taxon>Chromatiales</taxon>
        <taxon>Sedimenticolaceae</taxon>
        <taxon>Sedimenticola</taxon>
    </lineage>
</organism>
<keyword evidence="3" id="KW-1185">Reference proteome</keyword>
<dbReference type="EMBL" id="VMNH01000004">
    <property type="protein sequence ID" value="TVO77870.1"/>
    <property type="molecule type" value="Genomic_DNA"/>
</dbReference>
<evidence type="ECO:0000259" key="1">
    <source>
        <dbReference type="SMART" id="SM00849"/>
    </source>
</evidence>
<evidence type="ECO:0000313" key="3">
    <source>
        <dbReference type="Proteomes" id="UP000316649"/>
    </source>
</evidence>
<dbReference type="OrthoDB" id="9803916at2"/>
<feature type="domain" description="Metallo-beta-lactamase" evidence="1">
    <location>
        <begin position="37"/>
        <end position="222"/>
    </location>
</feature>
<dbReference type="SMART" id="SM00849">
    <property type="entry name" value="Lactamase_B"/>
    <property type="match status" value="1"/>
</dbReference>
<dbReference type="Pfam" id="PF12706">
    <property type="entry name" value="Lactamase_B_2"/>
    <property type="match status" value="1"/>
</dbReference>
<dbReference type="CDD" id="cd07736">
    <property type="entry name" value="PhnP-like_MBL-fold"/>
    <property type="match status" value="1"/>
</dbReference>
<accession>A0A557SKJ1</accession>
<dbReference type="SUPFAM" id="SSF56281">
    <property type="entry name" value="Metallo-hydrolase/oxidoreductase"/>
    <property type="match status" value="1"/>
</dbReference>
<name>A0A557SKJ1_9GAMM</name>
<dbReference type="InterPro" id="IPR035682">
    <property type="entry name" value="PhnP_MBL"/>
</dbReference>
<sequence length="262" mass="29906">MLEIGFTGTGDAAQIPVWGCRCTVCVRAKNITTFKRKPAGLSITSPNGITLIDAGRTDLADCYSVEKIARIILTHFHMDHVQGLFNLRWSEYDRKIPVYRPDDPIGCDDLYKHPGIFEFQKPFRELDTIDWDDFTLTALPLNHSKPTLGYVLEYGGNRLAYICDTSGLPVVTKDFLKNKHPDYLILDCAEPPSSNIIYNHNDLNSALEIVQQLTPTKTWLTHISHRFEHWLLHNPNTLPDNIQIAQDGMRFHLLANKTYEQL</sequence>
<dbReference type="GO" id="GO:0019700">
    <property type="term" value="P:organic phosphonate catabolic process"/>
    <property type="evidence" value="ECO:0007669"/>
    <property type="project" value="InterPro"/>
</dbReference>
<dbReference type="AlphaFoldDB" id="A0A557SKJ1"/>
<comment type="caution">
    <text evidence="2">The sequence shown here is derived from an EMBL/GenBank/DDBJ whole genome shotgun (WGS) entry which is preliminary data.</text>
</comment>
<dbReference type="InterPro" id="IPR001279">
    <property type="entry name" value="Metallo-B-lactamas"/>
</dbReference>
<proteinExistence type="predicted"/>
<gene>
    <name evidence="2" type="primary">phnP</name>
    <name evidence="2" type="ORF">FHP88_03460</name>
</gene>
<dbReference type="PANTHER" id="PTHR42663:SF6">
    <property type="entry name" value="HYDROLASE C777.06C-RELATED"/>
    <property type="match status" value="1"/>
</dbReference>
<protein>
    <submittedName>
        <fullName evidence="2">Phosphonate metabolism protein PhnP</fullName>
        <ecNumber evidence="2">3.1.4.55</ecNumber>
    </submittedName>
</protein>
<dbReference type="GO" id="GO:0103043">
    <property type="term" value="F:phosphoribosyl 1,2-cyclic phosphate phosphodiesterase activity"/>
    <property type="evidence" value="ECO:0007669"/>
    <property type="project" value="UniProtKB-EC"/>
</dbReference>
<reference evidence="2 3" key="1">
    <citation type="submission" date="2019-07" db="EMBL/GenBank/DDBJ databases">
        <title>The pathways for chlorine oxyanion respiration interact through the shared metabolite chlorate.</title>
        <authorList>
            <person name="Barnum T.P."/>
            <person name="Cheng Y."/>
            <person name="Hill K.A."/>
            <person name="Lucas L.N."/>
            <person name="Carlson H.K."/>
            <person name="Coates J.D."/>
        </authorList>
    </citation>
    <scope>NUCLEOTIDE SEQUENCE [LARGE SCALE GENOMIC DNA]</scope>
    <source>
        <strain evidence="2 3">BK-1</strain>
    </source>
</reference>
<dbReference type="InterPro" id="IPR017693">
    <property type="entry name" value="Phosphonate_metab_PhnP"/>
</dbReference>
<dbReference type="EC" id="3.1.4.55" evidence="2"/>
<dbReference type="NCBIfam" id="TIGR03307">
    <property type="entry name" value="PhnP"/>
    <property type="match status" value="1"/>
</dbReference>
<dbReference type="PANTHER" id="PTHR42663">
    <property type="entry name" value="HYDROLASE C777.06C-RELATED-RELATED"/>
    <property type="match status" value="1"/>
</dbReference>
<dbReference type="RefSeq" id="WP_144357594.1">
    <property type="nucleotide sequence ID" value="NZ_VMNH01000004.1"/>
</dbReference>
<dbReference type="InterPro" id="IPR036866">
    <property type="entry name" value="RibonucZ/Hydroxyglut_hydro"/>
</dbReference>